<proteinExistence type="predicted"/>
<comment type="caution">
    <text evidence="2">The sequence shown here is derived from an EMBL/GenBank/DDBJ whole genome shotgun (WGS) entry which is preliminary data.</text>
</comment>
<evidence type="ECO:0000313" key="2">
    <source>
        <dbReference type="EMBL" id="TXC66311.1"/>
    </source>
</evidence>
<accession>A0A5C6U2V3</accession>
<feature type="compositionally biased region" description="Low complexity" evidence="1">
    <location>
        <begin position="428"/>
        <end position="437"/>
    </location>
</feature>
<evidence type="ECO:0000256" key="1">
    <source>
        <dbReference type="SAM" id="MobiDB-lite"/>
    </source>
</evidence>
<dbReference type="EMBL" id="VOPW01000001">
    <property type="protein sequence ID" value="TXC66311.1"/>
    <property type="molecule type" value="Genomic_DNA"/>
</dbReference>
<protein>
    <submittedName>
        <fullName evidence="2">Uncharacterized protein</fullName>
    </submittedName>
</protein>
<feature type="region of interest" description="Disordered" evidence="1">
    <location>
        <begin position="417"/>
        <end position="451"/>
    </location>
</feature>
<reference evidence="2 3" key="1">
    <citation type="submission" date="2019-08" db="EMBL/GenBank/DDBJ databases">
        <authorList>
            <person name="Khan S.A."/>
            <person name="Jeon C.O."/>
            <person name="Jeong S.E."/>
        </authorList>
    </citation>
    <scope>NUCLEOTIDE SEQUENCE [LARGE SCALE GENOMIC DNA]</scope>
    <source>
        <strain evidence="3">IMCC1728</strain>
    </source>
</reference>
<name>A0A5C6U2V3_9BURK</name>
<sequence>MLLRACRHGDIARIGLRRPREATPEVTVRASFLAALALQNGAHRQSRRIQLLGAWVEGRLDLGECRVPASLWFFRCVFDTTPLFDGARIQGGLAFPDCELPGLLAERCRIAQDLSLNAGCSIASEVRLQQARIAGDFNATRLSLVGQEASLPARRSLLADGIEIAGDLRMADGFDAAGEVRFAGARVGGDLVASGARVHGPVDGTGARRCALVLDRVEIGGDLRLDQGFAAAGSVSARRARIGGDMECCGAAFDRVGDAAWGEGVSLVLDRARIRGTLRLARLEAPLLGASFVGTRAGALVDDAGTWGERLVLDGFAYSRFGDGASLDSGFRLGWLERQLPAHLTDDFRMQPWQRVIEVLRRMGRGGSAGTLAVRREQRLRRIGRIGSSMPTALRGVARVAHACFGALAGYGWRPQRRPAGSSPCGWPRRWSSALPSRPRRSGRSPRTLRRSSIRWPMHSTCCCPASTCAKRAAGRRWLARSGVTPLR</sequence>
<gene>
    <name evidence="2" type="ORF">FSC37_11715</name>
</gene>
<dbReference type="AlphaFoldDB" id="A0A5C6U2V3"/>
<organism evidence="2 3">
    <name type="scientific">Piscinibacter aquaticus</name>
    <dbReference type="NCBI Taxonomy" id="392597"/>
    <lineage>
        <taxon>Bacteria</taxon>
        <taxon>Pseudomonadati</taxon>
        <taxon>Pseudomonadota</taxon>
        <taxon>Betaproteobacteria</taxon>
        <taxon>Burkholderiales</taxon>
        <taxon>Sphaerotilaceae</taxon>
        <taxon>Piscinibacter</taxon>
    </lineage>
</organism>
<evidence type="ECO:0000313" key="3">
    <source>
        <dbReference type="Proteomes" id="UP000321832"/>
    </source>
</evidence>
<keyword evidence="3" id="KW-1185">Reference proteome</keyword>
<dbReference type="Proteomes" id="UP000321832">
    <property type="component" value="Unassembled WGS sequence"/>
</dbReference>
<feature type="compositionally biased region" description="Basic residues" evidence="1">
    <location>
        <begin position="438"/>
        <end position="451"/>
    </location>
</feature>